<evidence type="ECO:0000313" key="5">
    <source>
        <dbReference type="Proteomes" id="UP001595975"/>
    </source>
</evidence>
<reference evidence="5" key="1">
    <citation type="journal article" date="2019" name="Int. J. Syst. Evol. Microbiol.">
        <title>The Global Catalogue of Microorganisms (GCM) 10K type strain sequencing project: providing services to taxonomists for standard genome sequencing and annotation.</title>
        <authorList>
            <consortium name="The Broad Institute Genomics Platform"/>
            <consortium name="The Broad Institute Genome Sequencing Center for Infectious Disease"/>
            <person name="Wu L."/>
            <person name="Ma J."/>
        </authorList>
    </citation>
    <scope>NUCLEOTIDE SEQUENCE [LARGE SCALE GENOMIC DNA]</scope>
    <source>
        <strain evidence="5">CGMCC 4.1437</strain>
    </source>
</reference>
<dbReference type="Gene3D" id="3.30.565.10">
    <property type="entry name" value="Histidine kinase-like ATPase, C-terminal domain"/>
    <property type="match status" value="1"/>
</dbReference>
<dbReference type="Pfam" id="PF13581">
    <property type="entry name" value="HATPase_c_2"/>
    <property type="match status" value="1"/>
</dbReference>
<evidence type="ECO:0000259" key="3">
    <source>
        <dbReference type="Pfam" id="PF13581"/>
    </source>
</evidence>
<keyword evidence="1" id="KW-0723">Serine/threonine-protein kinase</keyword>
<keyword evidence="1" id="KW-0808">Transferase</keyword>
<keyword evidence="5" id="KW-1185">Reference proteome</keyword>
<evidence type="ECO:0000313" key="4">
    <source>
        <dbReference type="EMBL" id="MFC5661959.1"/>
    </source>
</evidence>
<accession>A0ABW0WYE3</accession>
<dbReference type="PANTHER" id="PTHR35526:SF3">
    <property type="entry name" value="ANTI-SIGMA-F FACTOR RSBW"/>
    <property type="match status" value="1"/>
</dbReference>
<dbReference type="InterPro" id="IPR036890">
    <property type="entry name" value="HATPase_C_sf"/>
</dbReference>
<dbReference type="SUPFAM" id="SSF55874">
    <property type="entry name" value="ATPase domain of HSP90 chaperone/DNA topoisomerase II/histidine kinase"/>
    <property type="match status" value="1"/>
</dbReference>
<evidence type="ECO:0000256" key="1">
    <source>
        <dbReference type="ARBA" id="ARBA00022527"/>
    </source>
</evidence>
<feature type="region of interest" description="Disordered" evidence="2">
    <location>
        <begin position="140"/>
        <end position="166"/>
    </location>
</feature>
<dbReference type="CDD" id="cd16936">
    <property type="entry name" value="HATPase_RsbW-like"/>
    <property type="match status" value="1"/>
</dbReference>
<proteinExistence type="predicted"/>
<organism evidence="4 5">
    <name type="scientific">Kitasatospora misakiensis</name>
    <dbReference type="NCBI Taxonomy" id="67330"/>
    <lineage>
        <taxon>Bacteria</taxon>
        <taxon>Bacillati</taxon>
        <taxon>Actinomycetota</taxon>
        <taxon>Actinomycetes</taxon>
        <taxon>Kitasatosporales</taxon>
        <taxon>Streptomycetaceae</taxon>
        <taxon>Kitasatospora</taxon>
    </lineage>
</organism>
<dbReference type="PANTHER" id="PTHR35526">
    <property type="entry name" value="ANTI-SIGMA-F FACTOR RSBW-RELATED"/>
    <property type="match status" value="1"/>
</dbReference>
<keyword evidence="1" id="KW-0418">Kinase</keyword>
<dbReference type="EMBL" id="JBHSOF010000002">
    <property type="protein sequence ID" value="MFC5661959.1"/>
    <property type="molecule type" value="Genomic_DNA"/>
</dbReference>
<sequence>MPLYRRPRTFAARLDSHAASTPLARRLLRAYLAALPTGDRYSDIAELLLGELFANAVQHSDADDDRLIEIRFAVVDDRLRLEVHDAGTGRPTLRTTTPDDEHGRGLFLVNELADRWGCCPRAGGIGKFVWALIAPAFTPPPERHAAPARRTGSRSPAARAAQATAP</sequence>
<feature type="compositionally biased region" description="Low complexity" evidence="2">
    <location>
        <begin position="157"/>
        <end position="166"/>
    </location>
</feature>
<keyword evidence="4" id="KW-0067">ATP-binding</keyword>
<feature type="domain" description="Histidine kinase/HSP90-like ATPase" evidence="3">
    <location>
        <begin position="18"/>
        <end position="115"/>
    </location>
</feature>
<comment type="caution">
    <text evidence="4">The sequence shown here is derived from an EMBL/GenBank/DDBJ whole genome shotgun (WGS) entry which is preliminary data.</text>
</comment>
<keyword evidence="4" id="KW-0547">Nucleotide-binding</keyword>
<name>A0ABW0WYE3_9ACTN</name>
<dbReference type="InterPro" id="IPR050267">
    <property type="entry name" value="Anti-sigma-factor_SerPK"/>
</dbReference>
<dbReference type="InterPro" id="IPR003594">
    <property type="entry name" value="HATPase_dom"/>
</dbReference>
<dbReference type="Proteomes" id="UP001595975">
    <property type="component" value="Unassembled WGS sequence"/>
</dbReference>
<dbReference type="RefSeq" id="WP_380223550.1">
    <property type="nucleotide sequence ID" value="NZ_JBHSOF010000002.1"/>
</dbReference>
<dbReference type="GO" id="GO:0005524">
    <property type="term" value="F:ATP binding"/>
    <property type="evidence" value="ECO:0007669"/>
    <property type="project" value="UniProtKB-KW"/>
</dbReference>
<protein>
    <submittedName>
        <fullName evidence="4">ATP-binding protein</fullName>
    </submittedName>
</protein>
<gene>
    <name evidence="4" type="ORF">ACFP3U_03065</name>
</gene>
<evidence type="ECO:0000256" key="2">
    <source>
        <dbReference type="SAM" id="MobiDB-lite"/>
    </source>
</evidence>